<dbReference type="RefSeq" id="WP_036434711.1">
    <property type="nucleotide sequence ID" value="NZ_LR215039.1"/>
</dbReference>
<evidence type="ECO:0000313" key="2">
    <source>
        <dbReference type="EMBL" id="VEU76403.1"/>
    </source>
</evidence>
<organism evidence="2 3">
    <name type="scientific">Mycoplasmopsis columboralis</name>
    <dbReference type="NCBI Taxonomy" id="171282"/>
    <lineage>
        <taxon>Bacteria</taxon>
        <taxon>Bacillati</taxon>
        <taxon>Mycoplasmatota</taxon>
        <taxon>Mycoplasmoidales</taxon>
        <taxon>Metamycoplasmataceae</taxon>
        <taxon>Mycoplasmopsis</taxon>
    </lineage>
</organism>
<keyword evidence="3" id="KW-1185">Reference proteome</keyword>
<dbReference type="OrthoDB" id="9784166at2"/>
<sequence length="186" mass="21469">MNVYLDTCADDLVLILFDDTFKVKDHLLISGVKKKVELLTIKFDELLQRNNLNVNNIDKFYLNKGPGFFTGVRIALVFARTIALWNNKLILTTNSFAILSKQQSKEMYLLNASGLKQYALTHKELISAKNEDIHRYIQVVDKLGQEDKINYTDMIENFANYQDIFEVENTIDIVPLYVKMPQIGDL</sequence>
<dbReference type="Pfam" id="PF00814">
    <property type="entry name" value="TsaD"/>
    <property type="match status" value="1"/>
</dbReference>
<dbReference type="GO" id="GO:0002949">
    <property type="term" value="P:tRNA threonylcarbamoyladenosine modification"/>
    <property type="evidence" value="ECO:0007669"/>
    <property type="project" value="InterPro"/>
</dbReference>
<protein>
    <submittedName>
        <fullName evidence="2">Molecular chaperone</fullName>
    </submittedName>
</protein>
<gene>
    <name evidence="2" type="ORF">NCTC10179_00583</name>
</gene>
<dbReference type="AlphaFoldDB" id="A0A449B745"/>
<evidence type="ECO:0000313" key="3">
    <source>
        <dbReference type="Proteomes" id="UP000289497"/>
    </source>
</evidence>
<dbReference type="InterPro" id="IPR022496">
    <property type="entry name" value="T6A_TsaB"/>
</dbReference>
<feature type="domain" description="Gcp-like" evidence="1">
    <location>
        <begin position="36"/>
        <end position="156"/>
    </location>
</feature>
<reference evidence="2 3" key="1">
    <citation type="submission" date="2019-01" db="EMBL/GenBank/DDBJ databases">
        <authorList>
            <consortium name="Pathogen Informatics"/>
        </authorList>
    </citation>
    <scope>NUCLEOTIDE SEQUENCE [LARGE SCALE GENOMIC DNA]</scope>
    <source>
        <strain evidence="2 3">NCTC10179</strain>
    </source>
</reference>
<dbReference type="KEGG" id="mcou:NCTC10179_00583"/>
<evidence type="ECO:0000259" key="1">
    <source>
        <dbReference type="Pfam" id="PF00814"/>
    </source>
</evidence>
<dbReference type="SUPFAM" id="SSF53067">
    <property type="entry name" value="Actin-like ATPase domain"/>
    <property type="match status" value="1"/>
</dbReference>
<dbReference type="Gene3D" id="3.30.420.40">
    <property type="match status" value="1"/>
</dbReference>
<accession>A0A449B745</accession>
<dbReference type="InterPro" id="IPR043129">
    <property type="entry name" value="ATPase_NBD"/>
</dbReference>
<name>A0A449B745_9BACT</name>
<dbReference type="InterPro" id="IPR000905">
    <property type="entry name" value="Gcp-like_dom"/>
</dbReference>
<dbReference type="EMBL" id="LR215039">
    <property type="protein sequence ID" value="VEU76403.1"/>
    <property type="molecule type" value="Genomic_DNA"/>
</dbReference>
<dbReference type="Proteomes" id="UP000289497">
    <property type="component" value="Chromosome"/>
</dbReference>
<proteinExistence type="predicted"/>
<dbReference type="NCBIfam" id="TIGR03725">
    <property type="entry name" value="T6A_YeaZ"/>
    <property type="match status" value="1"/>
</dbReference>